<reference evidence="1 2" key="1">
    <citation type="journal article" date="2013" name="Nature">
        <title>Anaerobic oxidation of methane coupled to nitrate reduction in a novel archaeal lineage.</title>
        <authorList>
            <person name="Haroon M.F."/>
            <person name="Hu S."/>
            <person name="Shi Y."/>
            <person name="Imelfort M."/>
            <person name="Keller J."/>
            <person name="Hugenholtz P."/>
            <person name="Yuan Z."/>
            <person name="Tyson G.W."/>
        </authorList>
    </citation>
    <scope>NUCLEOTIDE SEQUENCE [LARGE SCALE GENOMIC DNA]</scope>
    <source>
        <strain evidence="1 2">ANME-2d</strain>
    </source>
</reference>
<dbReference type="Proteomes" id="UP000027153">
    <property type="component" value="Unassembled WGS sequence"/>
</dbReference>
<organism evidence="1 2">
    <name type="scientific">Candidatus Methanoperedens nitratireducens</name>
    <dbReference type="NCBI Taxonomy" id="1392998"/>
    <lineage>
        <taxon>Archaea</taxon>
        <taxon>Methanobacteriati</taxon>
        <taxon>Methanobacteriota</taxon>
        <taxon>Stenosarchaea group</taxon>
        <taxon>Methanomicrobia</taxon>
        <taxon>Methanosarcinales</taxon>
        <taxon>ANME-2 cluster</taxon>
        <taxon>Candidatus Methanoperedentaceae</taxon>
        <taxon>Candidatus Methanoperedens</taxon>
    </lineage>
</organism>
<dbReference type="AlphaFoldDB" id="A0A062VBM1"/>
<accession>A0A062VBM1</accession>
<gene>
    <name evidence="1" type="ORF">ANME2D_01136</name>
</gene>
<dbReference type="RefSeq" id="WP_048089667.1">
    <property type="nucleotide sequence ID" value="NZ_JMIY01000002.1"/>
</dbReference>
<comment type="caution">
    <text evidence="1">The sequence shown here is derived from an EMBL/GenBank/DDBJ whole genome shotgun (WGS) entry which is preliminary data.</text>
</comment>
<name>A0A062VBM1_9EURY</name>
<evidence type="ECO:0000313" key="2">
    <source>
        <dbReference type="Proteomes" id="UP000027153"/>
    </source>
</evidence>
<dbReference type="EMBL" id="JMIY01000002">
    <property type="protein sequence ID" value="KCZ72705.1"/>
    <property type="molecule type" value="Genomic_DNA"/>
</dbReference>
<keyword evidence="2" id="KW-1185">Reference proteome</keyword>
<evidence type="ECO:0000313" key="1">
    <source>
        <dbReference type="EMBL" id="KCZ72705.1"/>
    </source>
</evidence>
<sequence precursor="true">MKLITKTAILFAAVMLVSAVTVFAQPFGMGIGRERGPIKLFAEPIFMGQERGHVKQFVEPVLMGHGFALDEDQYHILHVNVIKTREASPGFIRSLLWQKKSPEEIAKEINDAEMSTMTRADLRFAGQAYALNITGYDDQSLTGDVLTLPPDGTDRTGFTPATVGHISLSISEYEGEMLSTGTLTMNGTDYKVLMTSPMKLRIMVRKDST</sequence>
<protein>
    <submittedName>
        <fullName evidence="1">Uncharacterized protein</fullName>
    </submittedName>
</protein>
<proteinExistence type="predicted"/>